<name>A0A0C2XI33_AMAMK</name>
<evidence type="ECO:0000313" key="3">
    <source>
        <dbReference type="EMBL" id="KIL69121.1"/>
    </source>
</evidence>
<accession>A0A0C2XI33</accession>
<dbReference type="SUPFAM" id="SSF49764">
    <property type="entry name" value="HSP20-like chaperones"/>
    <property type="match status" value="1"/>
</dbReference>
<proteinExistence type="predicted"/>
<dbReference type="Proteomes" id="UP000054549">
    <property type="component" value="Unassembled WGS sequence"/>
</dbReference>
<dbReference type="Pfam" id="PF00011">
    <property type="entry name" value="HSP20"/>
    <property type="match status" value="1"/>
</dbReference>
<feature type="compositionally biased region" description="Low complexity" evidence="1">
    <location>
        <begin position="295"/>
        <end position="315"/>
    </location>
</feature>
<gene>
    <name evidence="3" type="ORF">M378DRAFT_7840</name>
</gene>
<reference evidence="3 4" key="1">
    <citation type="submission" date="2014-04" db="EMBL/GenBank/DDBJ databases">
        <title>Evolutionary Origins and Diversification of the Mycorrhizal Mutualists.</title>
        <authorList>
            <consortium name="DOE Joint Genome Institute"/>
            <consortium name="Mycorrhizal Genomics Consortium"/>
            <person name="Kohler A."/>
            <person name="Kuo A."/>
            <person name="Nagy L.G."/>
            <person name="Floudas D."/>
            <person name="Copeland A."/>
            <person name="Barry K.W."/>
            <person name="Cichocki N."/>
            <person name="Veneault-Fourrey C."/>
            <person name="LaButti K."/>
            <person name="Lindquist E.A."/>
            <person name="Lipzen A."/>
            <person name="Lundell T."/>
            <person name="Morin E."/>
            <person name="Murat C."/>
            <person name="Riley R."/>
            <person name="Ohm R."/>
            <person name="Sun H."/>
            <person name="Tunlid A."/>
            <person name="Henrissat B."/>
            <person name="Grigoriev I.V."/>
            <person name="Hibbett D.S."/>
            <person name="Martin F."/>
        </authorList>
    </citation>
    <scope>NUCLEOTIDE SEQUENCE [LARGE SCALE GENOMIC DNA]</scope>
    <source>
        <strain evidence="3 4">Koide BX008</strain>
    </source>
</reference>
<dbReference type="HOGENOM" id="CLU_737639_0_0_1"/>
<protein>
    <recommendedName>
        <fullName evidence="2">SHSP domain-containing protein</fullName>
    </recommendedName>
</protein>
<feature type="domain" description="SHSP" evidence="2">
    <location>
        <begin position="29"/>
        <end position="65"/>
    </location>
</feature>
<keyword evidence="4" id="KW-1185">Reference proteome</keyword>
<feature type="region of interest" description="Disordered" evidence="1">
    <location>
        <begin position="283"/>
        <end position="323"/>
    </location>
</feature>
<dbReference type="STRING" id="946122.A0A0C2XI33"/>
<dbReference type="EMBL" id="KN818226">
    <property type="protein sequence ID" value="KIL69121.1"/>
    <property type="molecule type" value="Genomic_DNA"/>
</dbReference>
<dbReference type="Gene3D" id="2.60.40.790">
    <property type="match status" value="1"/>
</dbReference>
<evidence type="ECO:0000256" key="1">
    <source>
        <dbReference type="SAM" id="MobiDB-lite"/>
    </source>
</evidence>
<dbReference type="AlphaFoldDB" id="A0A0C2XI33"/>
<dbReference type="CDD" id="cd06464">
    <property type="entry name" value="ACD_sHsps-like"/>
    <property type="match status" value="1"/>
</dbReference>
<dbReference type="InterPro" id="IPR008978">
    <property type="entry name" value="HSP20-like_chaperone"/>
</dbReference>
<dbReference type="InterPro" id="IPR002068">
    <property type="entry name" value="A-crystallin/Hsp20_dom"/>
</dbReference>
<organism evidence="3 4">
    <name type="scientific">Amanita muscaria (strain Koide BX008)</name>
    <dbReference type="NCBI Taxonomy" id="946122"/>
    <lineage>
        <taxon>Eukaryota</taxon>
        <taxon>Fungi</taxon>
        <taxon>Dikarya</taxon>
        <taxon>Basidiomycota</taxon>
        <taxon>Agaricomycotina</taxon>
        <taxon>Agaricomycetes</taxon>
        <taxon>Agaricomycetidae</taxon>
        <taxon>Agaricales</taxon>
        <taxon>Pluteineae</taxon>
        <taxon>Amanitaceae</taxon>
        <taxon>Amanita</taxon>
    </lineage>
</organism>
<dbReference type="InParanoid" id="A0A0C2XI33"/>
<evidence type="ECO:0000259" key="2">
    <source>
        <dbReference type="Pfam" id="PF00011"/>
    </source>
</evidence>
<evidence type="ECO:0000313" key="4">
    <source>
        <dbReference type="Proteomes" id="UP000054549"/>
    </source>
</evidence>
<sequence length="375" mass="40368">MDCSAFQKPPEVELIGIFWREHCKISSGHEESGYAVRERRFRKFSRTIKLPRGVTDEQIKASLENAISTGQQSFTPVMALFIALLGLQAAQLEELTSVHPSLQKLLYKGKRITSTRESIKLQSYDGFRSYKEVKRVLDASCLDHDENFKQLNSTLNKEVAEFELAATRGTHSSSEVGQVYKPSFELEAKVHVHVLDGRDELSPGSAASTAAPGLRGGGVVEEDMVSLQANDDSAMVPPDTPGAIVTDTMDIELEESGTPLPPPRTLIECQPGEAKRQARVLMAGKSSKNHGTRTASSASGPTSSSSSKAADNSKSVKWRNSSKASKLAADGKAVYVAAGGRFNKAKSLSSSEQPYGTNASHVSSCTFVGEAASVE</sequence>